<dbReference type="RefSeq" id="WP_111591491.1">
    <property type="nucleotide sequence ID" value="NZ_QLMA01000002.1"/>
</dbReference>
<dbReference type="CDD" id="cd00093">
    <property type="entry name" value="HTH_XRE"/>
    <property type="match status" value="1"/>
</dbReference>
<dbReference type="InterPro" id="IPR001387">
    <property type="entry name" value="Cro/C1-type_HTH"/>
</dbReference>
<protein>
    <submittedName>
        <fullName evidence="2">Helix-turn-helix protein</fullName>
    </submittedName>
</protein>
<name>A0A327W9E7_9BACT</name>
<dbReference type="EMBL" id="QLMA01000002">
    <property type="protein sequence ID" value="RAJ85862.1"/>
    <property type="molecule type" value="Genomic_DNA"/>
</dbReference>
<feature type="domain" description="HTH cro/C1-type" evidence="1">
    <location>
        <begin position="30"/>
        <end position="84"/>
    </location>
</feature>
<evidence type="ECO:0000259" key="1">
    <source>
        <dbReference type="PROSITE" id="PS50943"/>
    </source>
</evidence>
<sequence length="87" mass="9953">MSVFEAWLIVSFVSMNFNDTDYIKAWGANLRTIRKKQKMTILELAVAMEVDEKQIRRIEKGEVNTSLGMIRAISIALGIEPGELFKF</sequence>
<dbReference type="Gene3D" id="1.10.260.40">
    <property type="entry name" value="lambda repressor-like DNA-binding domains"/>
    <property type="match status" value="1"/>
</dbReference>
<dbReference type="PROSITE" id="PS50943">
    <property type="entry name" value="HTH_CROC1"/>
    <property type="match status" value="1"/>
</dbReference>
<evidence type="ECO:0000313" key="3">
    <source>
        <dbReference type="Proteomes" id="UP000249819"/>
    </source>
</evidence>
<keyword evidence="3" id="KW-1185">Reference proteome</keyword>
<dbReference type="OrthoDB" id="680346at2"/>
<gene>
    <name evidence="2" type="ORF">CLV59_102568</name>
</gene>
<dbReference type="Pfam" id="PF01381">
    <property type="entry name" value="HTH_3"/>
    <property type="match status" value="1"/>
</dbReference>
<proteinExistence type="predicted"/>
<accession>A0A327W9E7</accession>
<comment type="caution">
    <text evidence="2">The sequence shown here is derived from an EMBL/GenBank/DDBJ whole genome shotgun (WGS) entry which is preliminary data.</text>
</comment>
<dbReference type="Proteomes" id="UP000249819">
    <property type="component" value="Unassembled WGS sequence"/>
</dbReference>
<dbReference type="SUPFAM" id="SSF47413">
    <property type="entry name" value="lambda repressor-like DNA-binding domains"/>
    <property type="match status" value="1"/>
</dbReference>
<organism evidence="2 3">
    <name type="scientific">Chitinophaga dinghuensis</name>
    <dbReference type="NCBI Taxonomy" id="1539050"/>
    <lineage>
        <taxon>Bacteria</taxon>
        <taxon>Pseudomonadati</taxon>
        <taxon>Bacteroidota</taxon>
        <taxon>Chitinophagia</taxon>
        <taxon>Chitinophagales</taxon>
        <taxon>Chitinophagaceae</taxon>
        <taxon>Chitinophaga</taxon>
    </lineage>
</organism>
<reference evidence="2 3" key="1">
    <citation type="submission" date="2018-06" db="EMBL/GenBank/DDBJ databases">
        <title>Genomic Encyclopedia of Archaeal and Bacterial Type Strains, Phase II (KMG-II): from individual species to whole genera.</title>
        <authorList>
            <person name="Goeker M."/>
        </authorList>
    </citation>
    <scope>NUCLEOTIDE SEQUENCE [LARGE SCALE GENOMIC DNA]</scope>
    <source>
        <strain evidence="2 3">DSM 29821</strain>
    </source>
</reference>
<dbReference type="AlphaFoldDB" id="A0A327W9E7"/>
<dbReference type="GO" id="GO:0003677">
    <property type="term" value="F:DNA binding"/>
    <property type="evidence" value="ECO:0007669"/>
    <property type="project" value="InterPro"/>
</dbReference>
<dbReference type="SMART" id="SM00530">
    <property type="entry name" value="HTH_XRE"/>
    <property type="match status" value="1"/>
</dbReference>
<dbReference type="InterPro" id="IPR010982">
    <property type="entry name" value="Lambda_DNA-bd_dom_sf"/>
</dbReference>
<evidence type="ECO:0000313" key="2">
    <source>
        <dbReference type="EMBL" id="RAJ85862.1"/>
    </source>
</evidence>